<accession>A0A915PY19</accession>
<keyword evidence="2" id="KW-1133">Transmembrane helix</keyword>
<keyword evidence="2" id="KW-0472">Membrane</keyword>
<evidence type="ECO:0000256" key="2">
    <source>
        <dbReference type="SAM" id="Phobius"/>
    </source>
</evidence>
<keyword evidence="4" id="KW-1185">Reference proteome</keyword>
<dbReference type="AlphaFoldDB" id="A0A915PY19"/>
<dbReference type="WBParaSite" id="sdigi.contig351.g7660.t1">
    <property type="protein sequence ID" value="sdigi.contig351.g7660.t1"/>
    <property type="gene ID" value="sdigi.contig351.g7660"/>
</dbReference>
<sequence>MGQFEYAKSETFLGPSFIMPSFQVILFLLLFTPTVQHFIAPGFPWQHQNHHYQNYYFRWLLLTSSLSPLPSLSSPSSSVLSSASSLLSTVPFIGSADFQKDKMNRNRSRLRQRRIRAATARKERLWPDGVIPYDISANFTAVVRMLAEKAMDHKR</sequence>
<dbReference type="InterPro" id="IPR001506">
    <property type="entry name" value="Peptidase_M12A"/>
</dbReference>
<comment type="caution">
    <text evidence="1">Lacks conserved residue(s) required for the propagation of feature annotation.</text>
</comment>
<organism evidence="4 5">
    <name type="scientific">Setaria digitata</name>
    <dbReference type="NCBI Taxonomy" id="48799"/>
    <lineage>
        <taxon>Eukaryota</taxon>
        <taxon>Metazoa</taxon>
        <taxon>Ecdysozoa</taxon>
        <taxon>Nematoda</taxon>
        <taxon>Chromadorea</taxon>
        <taxon>Rhabditida</taxon>
        <taxon>Spirurina</taxon>
        <taxon>Spiruromorpha</taxon>
        <taxon>Filarioidea</taxon>
        <taxon>Setariidae</taxon>
        <taxon>Setaria</taxon>
    </lineage>
</organism>
<evidence type="ECO:0000313" key="5">
    <source>
        <dbReference type="WBParaSite" id="sdigi.contig351.g7660.t1"/>
    </source>
</evidence>
<dbReference type="GO" id="GO:0006508">
    <property type="term" value="P:proteolysis"/>
    <property type="evidence" value="ECO:0007669"/>
    <property type="project" value="InterPro"/>
</dbReference>
<feature type="domain" description="Peptidase M12A" evidence="3">
    <location>
        <begin position="117"/>
        <end position="155"/>
    </location>
</feature>
<keyword evidence="2" id="KW-0812">Transmembrane</keyword>
<feature type="transmembrane region" description="Helical" evidence="2">
    <location>
        <begin position="12"/>
        <end position="35"/>
    </location>
</feature>
<evidence type="ECO:0000259" key="3">
    <source>
        <dbReference type="PROSITE" id="PS51864"/>
    </source>
</evidence>
<dbReference type="GO" id="GO:0004222">
    <property type="term" value="F:metalloendopeptidase activity"/>
    <property type="evidence" value="ECO:0007669"/>
    <property type="project" value="InterPro"/>
</dbReference>
<evidence type="ECO:0000313" key="4">
    <source>
        <dbReference type="Proteomes" id="UP000887581"/>
    </source>
</evidence>
<evidence type="ECO:0000256" key="1">
    <source>
        <dbReference type="PROSITE-ProRule" id="PRU01211"/>
    </source>
</evidence>
<reference evidence="5" key="1">
    <citation type="submission" date="2022-11" db="UniProtKB">
        <authorList>
            <consortium name="WormBaseParasite"/>
        </authorList>
    </citation>
    <scope>IDENTIFICATION</scope>
</reference>
<dbReference type="PROSITE" id="PS51864">
    <property type="entry name" value="ASTACIN"/>
    <property type="match status" value="1"/>
</dbReference>
<protein>
    <submittedName>
        <fullName evidence="5">Peptidase M12A domain-containing protein</fullName>
    </submittedName>
</protein>
<proteinExistence type="predicted"/>
<name>A0A915PY19_9BILA</name>
<dbReference type="Proteomes" id="UP000887581">
    <property type="component" value="Unplaced"/>
</dbReference>